<dbReference type="EMBL" id="KN836108">
    <property type="protein sequence ID" value="KIK32807.1"/>
    <property type="molecule type" value="Genomic_DNA"/>
</dbReference>
<evidence type="ECO:0000313" key="2">
    <source>
        <dbReference type="EMBL" id="KIK32807.1"/>
    </source>
</evidence>
<dbReference type="AlphaFoldDB" id="A0A0D0AF16"/>
<evidence type="ECO:0000313" key="3">
    <source>
        <dbReference type="Proteomes" id="UP000054485"/>
    </source>
</evidence>
<name>A0A0D0AF16_9AGAM</name>
<feature type="compositionally biased region" description="Polar residues" evidence="1">
    <location>
        <begin position="161"/>
        <end position="173"/>
    </location>
</feature>
<dbReference type="HOGENOM" id="CLU_029373_0_0_1"/>
<protein>
    <submittedName>
        <fullName evidence="2">Uncharacterized protein</fullName>
    </submittedName>
</protein>
<reference evidence="3" key="2">
    <citation type="submission" date="2015-01" db="EMBL/GenBank/DDBJ databases">
        <title>Evolutionary Origins and Diversification of the Mycorrhizal Mutualists.</title>
        <authorList>
            <consortium name="DOE Joint Genome Institute"/>
            <consortium name="Mycorrhizal Genomics Consortium"/>
            <person name="Kohler A."/>
            <person name="Kuo A."/>
            <person name="Nagy L.G."/>
            <person name="Floudas D."/>
            <person name="Copeland A."/>
            <person name="Barry K.W."/>
            <person name="Cichocki N."/>
            <person name="Veneault-Fourrey C."/>
            <person name="LaButti K."/>
            <person name="Lindquist E.A."/>
            <person name="Lipzen A."/>
            <person name="Lundell T."/>
            <person name="Morin E."/>
            <person name="Murat C."/>
            <person name="Riley R."/>
            <person name="Ohm R."/>
            <person name="Sun H."/>
            <person name="Tunlid A."/>
            <person name="Henrissat B."/>
            <person name="Grigoriev I.V."/>
            <person name="Hibbett D.S."/>
            <person name="Martin F."/>
        </authorList>
    </citation>
    <scope>NUCLEOTIDE SEQUENCE [LARGE SCALE GENOMIC DNA]</scope>
    <source>
        <strain evidence="3">UH-Slu-Lm8-n1</strain>
    </source>
</reference>
<dbReference type="OrthoDB" id="2690793at2759"/>
<feature type="region of interest" description="Disordered" evidence="1">
    <location>
        <begin position="425"/>
        <end position="459"/>
    </location>
</feature>
<dbReference type="Proteomes" id="UP000054485">
    <property type="component" value="Unassembled WGS sequence"/>
</dbReference>
<feature type="compositionally biased region" description="Low complexity" evidence="1">
    <location>
        <begin position="193"/>
        <end position="210"/>
    </location>
</feature>
<gene>
    <name evidence="2" type="ORF">CY34DRAFT_100723</name>
</gene>
<keyword evidence="3" id="KW-1185">Reference proteome</keyword>
<evidence type="ECO:0000256" key="1">
    <source>
        <dbReference type="SAM" id="MobiDB-lite"/>
    </source>
</evidence>
<accession>A0A0D0AF16</accession>
<organism evidence="2 3">
    <name type="scientific">Suillus luteus UH-Slu-Lm8-n1</name>
    <dbReference type="NCBI Taxonomy" id="930992"/>
    <lineage>
        <taxon>Eukaryota</taxon>
        <taxon>Fungi</taxon>
        <taxon>Dikarya</taxon>
        <taxon>Basidiomycota</taxon>
        <taxon>Agaricomycotina</taxon>
        <taxon>Agaricomycetes</taxon>
        <taxon>Agaricomycetidae</taxon>
        <taxon>Boletales</taxon>
        <taxon>Suillineae</taxon>
        <taxon>Suillaceae</taxon>
        <taxon>Suillus</taxon>
    </lineage>
</organism>
<reference evidence="2 3" key="1">
    <citation type="submission" date="2014-04" db="EMBL/GenBank/DDBJ databases">
        <authorList>
            <consortium name="DOE Joint Genome Institute"/>
            <person name="Kuo A."/>
            <person name="Ruytinx J."/>
            <person name="Rineau F."/>
            <person name="Colpaert J."/>
            <person name="Kohler A."/>
            <person name="Nagy L.G."/>
            <person name="Floudas D."/>
            <person name="Copeland A."/>
            <person name="Barry K.W."/>
            <person name="Cichocki N."/>
            <person name="Veneault-Fourrey C."/>
            <person name="LaButti K."/>
            <person name="Lindquist E.A."/>
            <person name="Lipzen A."/>
            <person name="Lundell T."/>
            <person name="Morin E."/>
            <person name="Murat C."/>
            <person name="Sun H."/>
            <person name="Tunlid A."/>
            <person name="Henrissat B."/>
            <person name="Grigoriev I.V."/>
            <person name="Hibbett D.S."/>
            <person name="Martin F."/>
            <person name="Nordberg H.P."/>
            <person name="Cantor M.N."/>
            <person name="Hua S.X."/>
        </authorList>
    </citation>
    <scope>NUCLEOTIDE SEQUENCE [LARGE SCALE GENOMIC DNA]</scope>
    <source>
        <strain evidence="2 3">UH-Slu-Lm8-n1</strain>
    </source>
</reference>
<dbReference type="InParanoid" id="A0A0D0AF16"/>
<feature type="region of interest" description="Disordered" evidence="1">
    <location>
        <begin position="151"/>
        <end position="222"/>
    </location>
</feature>
<proteinExistence type="predicted"/>
<sequence>MSDVPPTTPFMKPEWVSFCGECGDELAWRMVSSSKNDNRGRWYAMCSKKTPAGKPEFFRWGSPKSSPNQSPPDLSLTLHSGSLLPIAVPDASSNTQGYCAVLGCKSCRVAVGCEHQCCRKHCLAFGGCHLKKHKLSPAERQRFAAIDPALLVPPNPHHRNSMTPSDTPDSIQPTPDLETRAPTPILPHKRSYATLPPTSTTPATTRESSAGPSKLPVTRTKKGKAHAVEDVDMLAHSRHPSQLPPVFTQRYAEQELILQQQKTREAEQRDLARCAANTIHAYGWSKDGNEAKMFEVQNGFTYPQLRMTASILSALGLTAGEDGSSMLQYYNTARSRWINIIQGHVITLDMHHIFLRNIGVSVMPDFDTIFHGCDASEAGVPNIRTNLQAERTAVRNANNRDLLKLASSKRLGSVIELSSGSDDEVIAPGKRKTAARRQDQHGPTRRIRTNTGGSSHPPTIMVEHSLGTIELTSDDSDDSLLTTGRLFPSPTGLTAGDPIDVDSFILKRTWPRSFYTCEVADVFEAAAVDDGRSLKMKFKDVYGPDVRFYASTFSDHLKRWKAAPPSSRSEFIEAGKTDDGLYSRFMKANPAPGGEVKAAKKCLARLRG</sequence>